<sequence>MAQIPLIIAQYEIEGHRNGPDYKHWAIVAIPRRVMHFSASKRLCGGYYVGTIHSTQVGWLQGKLREVPIQKFNVQWDCQSWVLDALLVVRESAQGIITENIGRAHIQGELDREFERWQYGRATVEDRLFPN</sequence>
<dbReference type="Proteomes" id="UP001163846">
    <property type="component" value="Unassembled WGS sequence"/>
</dbReference>
<comment type="caution">
    <text evidence="1">The sequence shown here is derived from an EMBL/GenBank/DDBJ whole genome shotgun (WGS) entry which is preliminary data.</text>
</comment>
<keyword evidence="2" id="KW-1185">Reference proteome</keyword>
<evidence type="ECO:0000313" key="1">
    <source>
        <dbReference type="EMBL" id="KAJ3834210.1"/>
    </source>
</evidence>
<organism evidence="1 2">
    <name type="scientific">Lentinula raphanica</name>
    <dbReference type="NCBI Taxonomy" id="153919"/>
    <lineage>
        <taxon>Eukaryota</taxon>
        <taxon>Fungi</taxon>
        <taxon>Dikarya</taxon>
        <taxon>Basidiomycota</taxon>
        <taxon>Agaricomycotina</taxon>
        <taxon>Agaricomycetes</taxon>
        <taxon>Agaricomycetidae</taxon>
        <taxon>Agaricales</taxon>
        <taxon>Marasmiineae</taxon>
        <taxon>Omphalotaceae</taxon>
        <taxon>Lentinula</taxon>
    </lineage>
</organism>
<reference evidence="1" key="1">
    <citation type="submission" date="2022-08" db="EMBL/GenBank/DDBJ databases">
        <authorList>
            <consortium name="DOE Joint Genome Institute"/>
            <person name="Min B."/>
            <person name="Riley R."/>
            <person name="Sierra-Patev S."/>
            <person name="Naranjo-Ortiz M."/>
            <person name="Looney B."/>
            <person name="Konkel Z."/>
            <person name="Slot J.C."/>
            <person name="Sakamoto Y."/>
            <person name="Steenwyk J.L."/>
            <person name="Rokas A."/>
            <person name="Carro J."/>
            <person name="Camarero S."/>
            <person name="Ferreira P."/>
            <person name="Molpeceres G."/>
            <person name="Ruiz-Duenas F.J."/>
            <person name="Serrano A."/>
            <person name="Henrissat B."/>
            <person name="Drula E."/>
            <person name="Hughes K.W."/>
            <person name="Mata J.L."/>
            <person name="Ishikawa N.K."/>
            <person name="Vargas-Isla R."/>
            <person name="Ushijima S."/>
            <person name="Smith C.A."/>
            <person name="Ahrendt S."/>
            <person name="Andreopoulos W."/>
            <person name="He G."/>
            <person name="Labutti K."/>
            <person name="Lipzen A."/>
            <person name="Ng V."/>
            <person name="Sandor L."/>
            <person name="Barry K."/>
            <person name="Martinez A.T."/>
            <person name="Xiao Y."/>
            <person name="Gibbons J.G."/>
            <person name="Terashima K."/>
            <person name="Hibbett D.S."/>
            <person name="Grigoriev I.V."/>
        </authorList>
    </citation>
    <scope>NUCLEOTIDE SEQUENCE</scope>
    <source>
        <strain evidence="1">TFB9207</strain>
    </source>
</reference>
<dbReference type="AlphaFoldDB" id="A0AA38U9I9"/>
<accession>A0AA38U9I9</accession>
<gene>
    <name evidence="1" type="ORF">F5878DRAFT_664972</name>
</gene>
<proteinExistence type="predicted"/>
<evidence type="ECO:0000313" key="2">
    <source>
        <dbReference type="Proteomes" id="UP001163846"/>
    </source>
</evidence>
<dbReference type="EMBL" id="MU806564">
    <property type="protein sequence ID" value="KAJ3834210.1"/>
    <property type="molecule type" value="Genomic_DNA"/>
</dbReference>
<protein>
    <submittedName>
        <fullName evidence="1">Uncharacterized protein</fullName>
    </submittedName>
</protein>
<name>A0AA38U9I9_9AGAR</name>